<comment type="caution">
    <text evidence="2">The sequence shown here is derived from an EMBL/GenBank/DDBJ whole genome shotgun (WGS) entry which is preliminary data.</text>
</comment>
<organism evidence="2">
    <name type="scientific">Muribaculaceae bacterium Z82</name>
    <dbReference type="NCBI Taxonomy" id="2304548"/>
    <lineage>
        <taxon>Bacteria</taxon>
        <taxon>Pseudomonadati</taxon>
        <taxon>Bacteroidota</taxon>
        <taxon>Bacteroidia</taxon>
        <taxon>Bacteroidales</taxon>
        <taxon>Muribaculaceae</taxon>
    </lineage>
</organism>
<reference evidence="2" key="1">
    <citation type="submission" date="2018-08" db="EMBL/GenBank/DDBJ databases">
        <title>Murine metabolic-syndrome-specific gut microbial biobank.</title>
        <authorList>
            <person name="Liu C."/>
        </authorList>
    </citation>
    <scope>NUCLEOTIDE SEQUENCE [LARGE SCALE GENOMIC DNA]</scope>
    <source>
        <strain evidence="2">Z82</strain>
    </source>
</reference>
<dbReference type="EMBL" id="QWKH01000056">
    <property type="protein sequence ID" value="NBI34936.1"/>
    <property type="molecule type" value="Genomic_DNA"/>
</dbReference>
<dbReference type="AlphaFoldDB" id="A0A7C9JE67"/>
<feature type="compositionally biased region" description="Low complexity" evidence="1">
    <location>
        <begin position="46"/>
        <end position="64"/>
    </location>
</feature>
<sequence length="64" mass="6516">MKFPVPLVAAAALIGAVVFVGRQLPKVSYASKVPQATTGHRGPKGSSARQAAEQAAQAQSQSQA</sequence>
<proteinExistence type="predicted"/>
<name>A0A7C9JE67_9BACT</name>
<evidence type="ECO:0000313" key="2">
    <source>
        <dbReference type="EMBL" id="NBI34936.1"/>
    </source>
</evidence>
<feature type="region of interest" description="Disordered" evidence="1">
    <location>
        <begin position="31"/>
        <end position="64"/>
    </location>
</feature>
<gene>
    <name evidence="2" type="ORF">D1639_07830</name>
</gene>
<evidence type="ECO:0000256" key="1">
    <source>
        <dbReference type="SAM" id="MobiDB-lite"/>
    </source>
</evidence>
<accession>A0A7C9JE67</accession>
<protein>
    <submittedName>
        <fullName evidence="2">Uncharacterized protein</fullName>
    </submittedName>
</protein>